<dbReference type="RefSeq" id="WP_237853175.1">
    <property type="nucleotide sequence ID" value="NZ_JAKLWS010000006.1"/>
</dbReference>
<keyword evidence="3" id="KW-1185">Reference proteome</keyword>
<evidence type="ECO:0000313" key="2">
    <source>
        <dbReference type="EMBL" id="MCG2588333.1"/>
    </source>
</evidence>
<dbReference type="EMBL" id="JAKLWS010000006">
    <property type="protein sequence ID" value="MCG2588333.1"/>
    <property type="molecule type" value="Genomic_DNA"/>
</dbReference>
<dbReference type="SUPFAM" id="SSF51905">
    <property type="entry name" value="FAD/NAD(P)-binding domain"/>
    <property type="match status" value="2"/>
</dbReference>
<dbReference type="PANTHER" id="PTHR43755:SF1">
    <property type="entry name" value="FAD-DEPENDENT PYRIDINE NUCLEOTIDE-DISULPHIDE OXIDOREDUCTASE"/>
    <property type="match status" value="1"/>
</dbReference>
<protein>
    <submittedName>
        <fullName evidence="2">NAD(P)/FAD-dependent oxidoreductase</fullName>
    </submittedName>
</protein>
<dbReference type="Proteomes" id="UP001165366">
    <property type="component" value="Unassembled WGS sequence"/>
</dbReference>
<gene>
    <name evidence="2" type="ORF">L6773_07150</name>
</gene>
<name>A0ABS9KBX2_9BACT</name>
<accession>A0ABS9KBX2</accession>
<reference evidence="2" key="1">
    <citation type="submission" date="2022-01" db="EMBL/GenBank/DDBJ databases">
        <authorList>
            <person name="Wang Y."/>
        </authorList>
    </citation>
    <scope>NUCLEOTIDE SEQUENCE</scope>
    <source>
        <strain evidence="2">WB101</strain>
    </source>
</reference>
<dbReference type="Pfam" id="PF07992">
    <property type="entry name" value="Pyr_redox_2"/>
    <property type="match status" value="1"/>
</dbReference>
<sequence>MKDILILGAGTSGTMMANKLSKALKSDEFRLTIVDKDETHYYQPGFLFIPFGIYSKEDVIKPKKNFFPKDTNVIVSEIDLIKPEENKVHLSSGDVLSYDYLIIATGTEIRPDEIEGMTDELWKKSIFDFYTIEGALALAEFLDDWEGGKLVLNIAEMPIKCPVAPLEFLFLADDYFKKKGMRDKVEIIFVTPLDAAFTKPIAARELGNFLEEKNINLVTEFNIGRVDNEEKKIISWDEREVEFDLLVTIPTNMGIEAIEKSEMGDELNFIPTDNHTLQSENWENIFVIGDATNLPSSKAGSVAHFESDVLFENLLSHINGEPLTASFDGHANCFIESGDGKGLLIDFNYDTEPLPGKFPIPGIGPFSLLKETKMNHIGKMGFKWLYWNMLIKGRDLPLESQMSMAGKIVPEKEEQETKTLQL</sequence>
<evidence type="ECO:0000313" key="3">
    <source>
        <dbReference type="Proteomes" id="UP001165366"/>
    </source>
</evidence>
<dbReference type="InterPro" id="IPR023753">
    <property type="entry name" value="FAD/NAD-binding_dom"/>
</dbReference>
<dbReference type="Gene3D" id="3.50.50.60">
    <property type="entry name" value="FAD/NAD(P)-binding domain"/>
    <property type="match status" value="2"/>
</dbReference>
<evidence type="ECO:0000259" key="1">
    <source>
        <dbReference type="Pfam" id="PF07992"/>
    </source>
</evidence>
<comment type="caution">
    <text evidence="2">The sequence shown here is derived from an EMBL/GenBank/DDBJ whole genome shotgun (WGS) entry which is preliminary data.</text>
</comment>
<organism evidence="2 3">
    <name type="scientific">Rhodohalobacter sulfatireducens</name>
    <dbReference type="NCBI Taxonomy" id="2911366"/>
    <lineage>
        <taxon>Bacteria</taxon>
        <taxon>Pseudomonadati</taxon>
        <taxon>Balneolota</taxon>
        <taxon>Balneolia</taxon>
        <taxon>Balneolales</taxon>
        <taxon>Balneolaceae</taxon>
        <taxon>Rhodohalobacter</taxon>
    </lineage>
</organism>
<dbReference type="PANTHER" id="PTHR43755">
    <property type="match status" value="1"/>
</dbReference>
<dbReference type="InterPro" id="IPR036188">
    <property type="entry name" value="FAD/NAD-bd_sf"/>
</dbReference>
<feature type="domain" description="FAD/NAD(P)-binding" evidence="1">
    <location>
        <begin position="2"/>
        <end position="123"/>
    </location>
</feature>
<proteinExistence type="predicted"/>
<reference evidence="2" key="2">
    <citation type="submission" date="2024-05" db="EMBL/GenBank/DDBJ databases">
        <title>Rhodohalobacter halophilus gen. nov., sp. nov., a moderately halophilic member of the family Balneolaceae.</title>
        <authorList>
            <person name="Xia J."/>
        </authorList>
    </citation>
    <scope>NUCLEOTIDE SEQUENCE</scope>
    <source>
        <strain evidence="2">WB101</strain>
    </source>
</reference>
<dbReference type="InterPro" id="IPR052541">
    <property type="entry name" value="SQRD"/>
</dbReference>